<dbReference type="GO" id="GO:0017025">
    <property type="term" value="F:TBP-class protein binding"/>
    <property type="evidence" value="ECO:0007669"/>
    <property type="project" value="InterPro"/>
</dbReference>
<evidence type="ECO:0000259" key="1">
    <source>
        <dbReference type="PROSITE" id="PS50003"/>
    </source>
</evidence>
<dbReference type="AlphaFoldDB" id="A0A1G8V6Q3"/>
<dbReference type="STRING" id="890420.SAMN05216226_10627"/>
<dbReference type="Proteomes" id="UP000198856">
    <property type="component" value="Unassembled WGS sequence"/>
</dbReference>
<dbReference type="PROSITE" id="PS50003">
    <property type="entry name" value="PH_DOMAIN"/>
    <property type="match status" value="1"/>
</dbReference>
<keyword evidence="3" id="KW-1185">Reference proteome</keyword>
<proteinExistence type="predicted"/>
<gene>
    <name evidence="2" type="ORF">SAMN05216226_10627</name>
</gene>
<accession>A0A1G8V6Q3</accession>
<reference evidence="2 3" key="1">
    <citation type="submission" date="2016-10" db="EMBL/GenBank/DDBJ databases">
        <authorList>
            <person name="de Groot N.N."/>
        </authorList>
    </citation>
    <scope>NUCLEOTIDE SEQUENCE [LARGE SCALE GENOMIC DNA]</scope>
    <source>
        <strain evidence="2 3">IBRC-M10015</strain>
    </source>
</reference>
<dbReference type="InterPro" id="IPR001849">
    <property type="entry name" value="PH_domain"/>
</dbReference>
<dbReference type="InterPro" id="IPR013150">
    <property type="entry name" value="TFIIB_cyclin"/>
</dbReference>
<dbReference type="EMBL" id="FNFC01000006">
    <property type="protein sequence ID" value="SDJ61679.1"/>
    <property type="molecule type" value="Genomic_DNA"/>
</dbReference>
<dbReference type="Gene3D" id="1.10.472.10">
    <property type="entry name" value="Cyclin-like"/>
    <property type="match status" value="1"/>
</dbReference>
<organism evidence="2 3">
    <name type="scientific">Halovenus aranensis</name>
    <dbReference type="NCBI Taxonomy" id="890420"/>
    <lineage>
        <taxon>Archaea</taxon>
        <taxon>Methanobacteriati</taxon>
        <taxon>Methanobacteriota</taxon>
        <taxon>Stenosarchaea group</taxon>
        <taxon>Halobacteria</taxon>
        <taxon>Halobacteriales</taxon>
        <taxon>Haloarculaceae</taxon>
        <taxon>Halovenus</taxon>
    </lineage>
</organism>
<sequence>MYRASDERDNADWLAQLEVAADRLELETEARSRARDVFLSTVPDESRSKQTTLAASLYVGALVAGDERSQQSVADAVGVSRLSVQQHWKDQLEAAGLEPPGW</sequence>
<dbReference type="SUPFAM" id="SSF47954">
    <property type="entry name" value="Cyclin-like"/>
    <property type="match status" value="1"/>
</dbReference>
<evidence type="ECO:0000313" key="3">
    <source>
        <dbReference type="Proteomes" id="UP000198856"/>
    </source>
</evidence>
<dbReference type="InterPro" id="IPR036915">
    <property type="entry name" value="Cyclin-like_sf"/>
</dbReference>
<evidence type="ECO:0000313" key="2">
    <source>
        <dbReference type="EMBL" id="SDJ61679.1"/>
    </source>
</evidence>
<name>A0A1G8V6Q3_9EURY</name>
<dbReference type="Pfam" id="PF00382">
    <property type="entry name" value="TFIIB"/>
    <property type="match status" value="1"/>
</dbReference>
<dbReference type="CDD" id="cd00043">
    <property type="entry name" value="CYCLIN_SF"/>
    <property type="match status" value="1"/>
</dbReference>
<dbReference type="OrthoDB" id="291244at2157"/>
<dbReference type="RefSeq" id="WP_092701335.1">
    <property type="nucleotide sequence ID" value="NZ_FNFC01000006.1"/>
</dbReference>
<protein>
    <submittedName>
        <fullName evidence="2">Transcription factor TFIIB repeat-containing protein</fullName>
    </submittedName>
</protein>
<feature type="domain" description="PH" evidence="1">
    <location>
        <begin position="1"/>
        <end position="22"/>
    </location>
</feature>